<name>A0A4C1SMZ6_EUMVA</name>
<evidence type="ECO:0000313" key="2">
    <source>
        <dbReference type="Proteomes" id="UP000299102"/>
    </source>
</evidence>
<dbReference type="AlphaFoldDB" id="A0A4C1SMZ6"/>
<reference evidence="1 2" key="1">
    <citation type="journal article" date="2019" name="Commun. Biol.">
        <title>The bagworm genome reveals a unique fibroin gene that provides high tensile strength.</title>
        <authorList>
            <person name="Kono N."/>
            <person name="Nakamura H."/>
            <person name="Ohtoshi R."/>
            <person name="Tomita M."/>
            <person name="Numata K."/>
            <person name="Arakawa K."/>
        </authorList>
    </citation>
    <scope>NUCLEOTIDE SEQUENCE [LARGE SCALE GENOMIC DNA]</scope>
</reference>
<keyword evidence="2" id="KW-1185">Reference proteome</keyword>
<dbReference type="Proteomes" id="UP000299102">
    <property type="component" value="Unassembled WGS sequence"/>
</dbReference>
<comment type="caution">
    <text evidence="1">The sequence shown here is derived from an EMBL/GenBank/DDBJ whole genome shotgun (WGS) entry which is preliminary data.</text>
</comment>
<dbReference type="EMBL" id="BGZK01003650">
    <property type="protein sequence ID" value="GBP03354.1"/>
    <property type="molecule type" value="Genomic_DNA"/>
</dbReference>
<accession>A0A4C1SMZ6</accession>
<sequence length="187" mass="21065">MNDPWDVKSVRQSGLYVSCMKINGTPLLPPVLSQECRKEMQYYKLLALEVEKRIALLNTFIDNSDSSSSVDKLEELAVQHDQNNKDRSLIPNLSTDFDVKIEKVKAIRLDQDVMPISITDEPTKPRTNSIGYDNITSNVNIVNNTETTHSSVSPTLLIDLSVSINDSINQGLREPSVQLNYSWIPFP</sequence>
<dbReference type="Pfam" id="PF16025">
    <property type="entry name" value="CaM_bind"/>
    <property type="match status" value="1"/>
</dbReference>
<dbReference type="OrthoDB" id="10028852at2759"/>
<proteinExistence type="predicted"/>
<evidence type="ECO:0000313" key="1">
    <source>
        <dbReference type="EMBL" id="GBP03354.1"/>
    </source>
</evidence>
<gene>
    <name evidence="1" type="ORF">EVAR_91773_1</name>
</gene>
<organism evidence="1 2">
    <name type="scientific">Eumeta variegata</name>
    <name type="common">Bagworm moth</name>
    <name type="synonym">Eumeta japonica</name>
    <dbReference type="NCBI Taxonomy" id="151549"/>
    <lineage>
        <taxon>Eukaryota</taxon>
        <taxon>Metazoa</taxon>
        <taxon>Ecdysozoa</taxon>
        <taxon>Arthropoda</taxon>
        <taxon>Hexapoda</taxon>
        <taxon>Insecta</taxon>
        <taxon>Pterygota</taxon>
        <taxon>Neoptera</taxon>
        <taxon>Endopterygota</taxon>
        <taxon>Lepidoptera</taxon>
        <taxon>Glossata</taxon>
        <taxon>Ditrysia</taxon>
        <taxon>Tineoidea</taxon>
        <taxon>Psychidae</taxon>
        <taxon>Oiketicinae</taxon>
        <taxon>Eumeta</taxon>
    </lineage>
</organism>
<protein>
    <submittedName>
        <fullName evidence="1">Uncharacterized protein</fullName>
    </submittedName>
</protein>